<evidence type="ECO:0000313" key="11">
    <source>
        <dbReference type="EMBL" id="SHH08026.1"/>
    </source>
</evidence>
<feature type="signal peptide" evidence="8">
    <location>
        <begin position="1"/>
        <end position="27"/>
    </location>
</feature>
<sequence precursor="true">MGVIQHRFKMKLIAGTAAMMWLPAAFAFTPFTVKEIRAQGLQRLEIGTVLTYLPLSVGDQVNEQTSRQAMRALYGSGLFEDVALERDGDTLVIKVKERPAISGFKIDGNDKIGGDDLKKSLTEAGLAEGELFKRDLLEQVGQELQRQYFANGYYDVEINTEVKPEPNNRVNLEIKVIEGKVTKIKDINLIGNKAFTKEELLEAFKLKRTNWVPFQKTDRYSKQQLVGDLESLTSYYQDRGYLKANIHSVQVQLSPDKKDIYITANVEEGQIYTIKEARFSGETVLQTDFLSRLLSTRSGDTFSRKLATESADRIEAALSDIGYAFAEVQPLPEVDEDKREVSLNYVVQPGKRTYVRRVNFTGHGDTHDDTLRREMRQLEAAPFSKSAVERSRVRLARLPFVEEAEVDTQPVAGTDDLVDINFKIKERAPGSVQFGVGFSGSAGFLITGSLTHTNFLGTGNRVSLELNRSQISRVANISWTDPYFTADGISQTASVFYRKSDSVIRFSSGFNSNIVGFNLTYGIPLSEYTSLRAGFGVEQTALEAFPGGTSDEVLQFMRDNGSRFNTYQLRTGIARDTRNKTFFATRGSLHQFFVDASVPGSDLNYFTATYRGEQYIGLPYKFVFTTTANIGVLDNYGGGKNEVPPFEYLFAGGARTVRGYDDGSLGPRDTPFNNPLGGRVRGTIQNELIVPLPVESDQKSTRLSVFYDAGQVYTSPNDVDLAEIRTSAGLAFQWFTPFLGLLQLSYAFPLNEEQTDDTRRFQITFGSGF</sequence>
<dbReference type="InterPro" id="IPR010827">
    <property type="entry name" value="BamA/TamA_POTRA"/>
</dbReference>
<keyword evidence="12" id="KW-1185">Reference proteome</keyword>
<comment type="function">
    <text evidence="8">Part of the outer membrane protein assembly complex, which is involved in assembly and insertion of beta-barrel proteins into the outer membrane.</text>
</comment>
<dbReference type="Gene3D" id="2.40.160.50">
    <property type="entry name" value="membrane protein fhac: a member of the omp85/tpsb transporter family"/>
    <property type="match status" value="1"/>
</dbReference>
<feature type="domain" description="POTRA" evidence="10">
    <location>
        <begin position="31"/>
        <end position="98"/>
    </location>
</feature>
<name>A0A1M5Q296_9GAMM</name>
<feature type="domain" description="POTRA" evidence="10">
    <location>
        <begin position="99"/>
        <end position="179"/>
    </location>
</feature>
<proteinExistence type="inferred from homology"/>
<dbReference type="AlphaFoldDB" id="A0A1M5Q296"/>
<dbReference type="STRING" id="490188.SAMN04488068_2457"/>
<organism evidence="11 12">
    <name type="scientific">Hydrocarboniphaga daqingensis</name>
    <dbReference type="NCBI Taxonomy" id="490188"/>
    <lineage>
        <taxon>Bacteria</taxon>
        <taxon>Pseudomonadati</taxon>
        <taxon>Pseudomonadota</taxon>
        <taxon>Gammaproteobacteria</taxon>
        <taxon>Nevskiales</taxon>
        <taxon>Nevskiaceae</taxon>
        <taxon>Hydrocarboniphaga</taxon>
    </lineage>
</organism>
<dbReference type="Proteomes" id="UP000199758">
    <property type="component" value="Unassembled WGS sequence"/>
</dbReference>
<dbReference type="InterPro" id="IPR034746">
    <property type="entry name" value="POTRA"/>
</dbReference>
<dbReference type="PROSITE" id="PS51779">
    <property type="entry name" value="POTRA"/>
    <property type="match status" value="5"/>
</dbReference>
<keyword evidence="6 8" id="KW-0472">Membrane</keyword>
<protein>
    <recommendedName>
        <fullName evidence="8 9">Outer membrane protein assembly factor BamA</fullName>
    </recommendedName>
</protein>
<dbReference type="PIRSF" id="PIRSF006076">
    <property type="entry name" value="OM_assembly_OMP85"/>
    <property type="match status" value="1"/>
</dbReference>
<dbReference type="GO" id="GO:1990063">
    <property type="term" value="C:Bam protein complex"/>
    <property type="evidence" value="ECO:0007669"/>
    <property type="project" value="TreeGrafter"/>
</dbReference>
<evidence type="ECO:0000256" key="3">
    <source>
        <dbReference type="ARBA" id="ARBA00022692"/>
    </source>
</evidence>
<keyword evidence="2 8" id="KW-1134">Transmembrane beta strand</keyword>
<dbReference type="PANTHER" id="PTHR12815">
    <property type="entry name" value="SORTING AND ASSEMBLY MACHINERY SAMM50 PROTEIN FAMILY MEMBER"/>
    <property type="match status" value="1"/>
</dbReference>
<keyword evidence="3 8" id="KW-0812">Transmembrane</keyword>
<dbReference type="Gene3D" id="3.10.20.310">
    <property type="entry name" value="membrane protein fhac"/>
    <property type="match status" value="5"/>
</dbReference>
<comment type="subcellular location">
    <subcellularLocation>
        <location evidence="8">Cell outer membrane</location>
    </subcellularLocation>
    <subcellularLocation>
        <location evidence="1">Membrane</location>
    </subcellularLocation>
</comment>
<evidence type="ECO:0000256" key="2">
    <source>
        <dbReference type="ARBA" id="ARBA00022452"/>
    </source>
</evidence>
<dbReference type="EMBL" id="FQWZ01000005">
    <property type="protein sequence ID" value="SHH08026.1"/>
    <property type="molecule type" value="Genomic_DNA"/>
</dbReference>
<evidence type="ECO:0000256" key="9">
    <source>
        <dbReference type="NCBIfam" id="TIGR03303"/>
    </source>
</evidence>
<evidence type="ECO:0000256" key="6">
    <source>
        <dbReference type="ARBA" id="ARBA00023136"/>
    </source>
</evidence>
<dbReference type="NCBIfam" id="TIGR03303">
    <property type="entry name" value="OM_YaeT"/>
    <property type="match status" value="1"/>
</dbReference>
<dbReference type="OrthoDB" id="9803054at2"/>
<gene>
    <name evidence="8" type="primary">bamA</name>
    <name evidence="11" type="ORF">SAMN04488068_2457</name>
</gene>
<dbReference type="Pfam" id="PF07244">
    <property type="entry name" value="POTRA"/>
    <property type="match status" value="4"/>
</dbReference>
<evidence type="ECO:0000256" key="7">
    <source>
        <dbReference type="ARBA" id="ARBA00023237"/>
    </source>
</evidence>
<dbReference type="GO" id="GO:0043165">
    <property type="term" value="P:Gram-negative-bacterium-type cell outer membrane assembly"/>
    <property type="evidence" value="ECO:0007669"/>
    <property type="project" value="UniProtKB-UniRule"/>
</dbReference>
<dbReference type="Pfam" id="PF01103">
    <property type="entry name" value="Omp85"/>
    <property type="match status" value="1"/>
</dbReference>
<keyword evidence="7 8" id="KW-0998">Cell outer membrane</keyword>
<evidence type="ECO:0000256" key="5">
    <source>
        <dbReference type="ARBA" id="ARBA00022737"/>
    </source>
</evidence>
<dbReference type="RefSeq" id="WP_084083385.1">
    <property type="nucleotide sequence ID" value="NZ_FQWZ01000005.1"/>
</dbReference>
<dbReference type="InterPro" id="IPR000184">
    <property type="entry name" value="Bac_surfAg_D15"/>
</dbReference>
<feature type="domain" description="POTRA" evidence="10">
    <location>
        <begin position="272"/>
        <end position="350"/>
    </location>
</feature>
<dbReference type="HAMAP" id="MF_01430">
    <property type="entry name" value="OM_assembly_BamA"/>
    <property type="match status" value="1"/>
</dbReference>
<feature type="domain" description="POTRA" evidence="10">
    <location>
        <begin position="353"/>
        <end position="427"/>
    </location>
</feature>
<evidence type="ECO:0000256" key="8">
    <source>
        <dbReference type="HAMAP-Rule" id="MF_01430"/>
    </source>
</evidence>
<evidence type="ECO:0000313" key="12">
    <source>
        <dbReference type="Proteomes" id="UP000199758"/>
    </source>
</evidence>
<comment type="subunit">
    <text evidence="8">Part of the Bam complex.</text>
</comment>
<dbReference type="InterPro" id="IPR039910">
    <property type="entry name" value="D15-like"/>
</dbReference>
<comment type="similarity">
    <text evidence="8">Belongs to the BamA family.</text>
</comment>
<dbReference type="InterPro" id="IPR023707">
    <property type="entry name" value="OM_assembly_BamA"/>
</dbReference>
<feature type="chain" id="PRO_5013411540" description="Outer membrane protein assembly factor BamA" evidence="8">
    <location>
        <begin position="28"/>
        <end position="769"/>
    </location>
</feature>
<accession>A0A1M5Q296</accession>
<dbReference type="PANTHER" id="PTHR12815:SF23">
    <property type="entry name" value="OUTER MEMBRANE PROTEIN ASSEMBLY FACTOR BAMA"/>
    <property type="match status" value="1"/>
</dbReference>
<feature type="domain" description="POTRA" evidence="10">
    <location>
        <begin position="182"/>
        <end position="269"/>
    </location>
</feature>
<evidence type="ECO:0000256" key="1">
    <source>
        <dbReference type="ARBA" id="ARBA00004370"/>
    </source>
</evidence>
<keyword evidence="5 8" id="KW-0677">Repeat</keyword>
<reference evidence="11 12" key="1">
    <citation type="submission" date="2016-11" db="EMBL/GenBank/DDBJ databases">
        <authorList>
            <person name="Jaros S."/>
            <person name="Januszkiewicz K."/>
            <person name="Wedrychowicz H."/>
        </authorList>
    </citation>
    <scope>NUCLEOTIDE SEQUENCE [LARGE SCALE GENOMIC DNA]</scope>
    <source>
        <strain evidence="11 12">CGMCC 1.7049</strain>
    </source>
</reference>
<dbReference type="GO" id="GO:0051205">
    <property type="term" value="P:protein insertion into membrane"/>
    <property type="evidence" value="ECO:0007669"/>
    <property type="project" value="UniProtKB-UniRule"/>
</dbReference>
<evidence type="ECO:0000259" key="10">
    <source>
        <dbReference type="PROSITE" id="PS51779"/>
    </source>
</evidence>
<evidence type="ECO:0000256" key="4">
    <source>
        <dbReference type="ARBA" id="ARBA00022729"/>
    </source>
</evidence>
<keyword evidence="4 8" id="KW-0732">Signal</keyword>